<organism evidence="2 3">
    <name type="scientific">Hymenobacter aranciens</name>
    <dbReference type="NCBI Taxonomy" id="3063996"/>
    <lineage>
        <taxon>Bacteria</taxon>
        <taxon>Pseudomonadati</taxon>
        <taxon>Bacteroidota</taxon>
        <taxon>Cytophagia</taxon>
        <taxon>Cytophagales</taxon>
        <taxon>Hymenobacteraceae</taxon>
        <taxon>Hymenobacter</taxon>
    </lineage>
</organism>
<evidence type="ECO:0000313" key="2">
    <source>
        <dbReference type="EMBL" id="MDO7874657.1"/>
    </source>
</evidence>
<dbReference type="Proteomes" id="UP001176429">
    <property type="component" value="Unassembled WGS sequence"/>
</dbReference>
<comment type="caution">
    <text evidence="2">The sequence shown here is derived from an EMBL/GenBank/DDBJ whole genome shotgun (WGS) entry which is preliminary data.</text>
</comment>
<dbReference type="EMBL" id="JAUQSY010000004">
    <property type="protein sequence ID" value="MDO7874657.1"/>
    <property type="molecule type" value="Genomic_DNA"/>
</dbReference>
<keyword evidence="3" id="KW-1185">Reference proteome</keyword>
<protein>
    <submittedName>
        <fullName evidence="2">Uncharacterized protein</fullName>
    </submittedName>
</protein>
<feature type="region of interest" description="Disordered" evidence="1">
    <location>
        <begin position="22"/>
        <end position="62"/>
    </location>
</feature>
<evidence type="ECO:0000313" key="3">
    <source>
        <dbReference type="Proteomes" id="UP001176429"/>
    </source>
</evidence>
<dbReference type="RefSeq" id="WP_305005969.1">
    <property type="nucleotide sequence ID" value="NZ_JAUQSY010000004.1"/>
</dbReference>
<proteinExistence type="predicted"/>
<sequence>MYQLLYAVAFCAIFVFWLVVPRRRSSPPPPYPSDGDDDGGEPHDADLPDLDLPPGISLPINDWEPEYNKRRVLQ</sequence>
<name>A0ABT9B8R4_9BACT</name>
<evidence type="ECO:0000256" key="1">
    <source>
        <dbReference type="SAM" id="MobiDB-lite"/>
    </source>
</evidence>
<reference evidence="2" key="1">
    <citation type="submission" date="2023-07" db="EMBL/GenBank/DDBJ databases">
        <authorList>
            <person name="Kim M.K."/>
        </authorList>
    </citation>
    <scope>NUCLEOTIDE SEQUENCE</scope>
    <source>
        <strain evidence="2">ASUV-10-1</strain>
    </source>
</reference>
<gene>
    <name evidence="2" type="ORF">Q5H93_07925</name>
</gene>
<accession>A0ABT9B8R4</accession>